<evidence type="ECO:0000256" key="1">
    <source>
        <dbReference type="SAM" id="MobiDB-lite"/>
    </source>
</evidence>
<name>I0YX20_COCSC</name>
<dbReference type="EMBL" id="AGSI01000008">
    <property type="protein sequence ID" value="EIE22939.1"/>
    <property type="molecule type" value="Genomic_DNA"/>
</dbReference>
<keyword evidence="3" id="KW-1185">Reference proteome</keyword>
<reference evidence="2 3" key="1">
    <citation type="journal article" date="2012" name="Genome Biol.">
        <title>The genome of the polar eukaryotic microalga coccomyxa subellipsoidea reveals traits of cold adaptation.</title>
        <authorList>
            <person name="Blanc G."/>
            <person name="Agarkova I."/>
            <person name="Grimwood J."/>
            <person name="Kuo A."/>
            <person name="Brueggeman A."/>
            <person name="Dunigan D."/>
            <person name="Gurnon J."/>
            <person name="Ladunga I."/>
            <person name="Lindquist E."/>
            <person name="Lucas S."/>
            <person name="Pangilinan J."/>
            <person name="Proschold T."/>
            <person name="Salamov A."/>
            <person name="Schmutz J."/>
            <person name="Weeks D."/>
            <person name="Yamada T."/>
            <person name="Claverie J.M."/>
            <person name="Grigoriev I."/>
            <person name="Van Etten J."/>
            <person name="Lomsadze A."/>
            <person name="Borodovsky M."/>
        </authorList>
    </citation>
    <scope>NUCLEOTIDE SEQUENCE [LARGE SCALE GENOMIC DNA]</scope>
    <source>
        <strain evidence="2 3">C-169</strain>
    </source>
</reference>
<comment type="caution">
    <text evidence="2">The sequence shown here is derived from an EMBL/GenBank/DDBJ whole genome shotgun (WGS) entry which is preliminary data.</text>
</comment>
<organism evidence="2 3">
    <name type="scientific">Coccomyxa subellipsoidea (strain C-169)</name>
    <name type="common">Green microalga</name>
    <dbReference type="NCBI Taxonomy" id="574566"/>
    <lineage>
        <taxon>Eukaryota</taxon>
        <taxon>Viridiplantae</taxon>
        <taxon>Chlorophyta</taxon>
        <taxon>core chlorophytes</taxon>
        <taxon>Trebouxiophyceae</taxon>
        <taxon>Trebouxiophyceae incertae sedis</taxon>
        <taxon>Coccomyxaceae</taxon>
        <taxon>Coccomyxa</taxon>
        <taxon>Coccomyxa subellipsoidea</taxon>
    </lineage>
</organism>
<feature type="region of interest" description="Disordered" evidence="1">
    <location>
        <begin position="134"/>
        <end position="194"/>
    </location>
</feature>
<dbReference type="KEGG" id="csl:COCSUDRAFT_63336"/>
<evidence type="ECO:0000313" key="2">
    <source>
        <dbReference type="EMBL" id="EIE22939.1"/>
    </source>
</evidence>
<protein>
    <submittedName>
        <fullName evidence="2">Uncharacterized protein</fullName>
    </submittedName>
</protein>
<dbReference type="AlphaFoldDB" id="I0YX20"/>
<accession>I0YX20</accession>
<feature type="compositionally biased region" description="Polar residues" evidence="1">
    <location>
        <begin position="185"/>
        <end position="194"/>
    </location>
</feature>
<dbReference type="Proteomes" id="UP000007264">
    <property type="component" value="Unassembled WGS sequence"/>
</dbReference>
<dbReference type="GeneID" id="17041318"/>
<sequence length="194" mass="21412">MDPVIQRLDPELLDKEIANATAESKGAQEAWLSATDPQQEPKLEKVWQQLVKDKKLLLAGRKALTDQLTGPGYCPRTVFQLPAGKERRAEHELELGTAAFLKAQKAPPEEMLDHSALADATELQLRKAEIFIRRHQNHARVAPPPHRGAAGRPPGRRPPGPGPGATWRPGCLGPPTLRGHWQPEPESQLSLRQS</sequence>
<dbReference type="RefSeq" id="XP_005647483.1">
    <property type="nucleotide sequence ID" value="XM_005647426.1"/>
</dbReference>
<proteinExistence type="predicted"/>
<evidence type="ECO:0000313" key="3">
    <source>
        <dbReference type="Proteomes" id="UP000007264"/>
    </source>
</evidence>
<gene>
    <name evidence="2" type="ORF">COCSUDRAFT_63336</name>
</gene>